<dbReference type="RefSeq" id="XP_025595162.1">
    <property type="nucleotide sequence ID" value="XM_025743496.1"/>
</dbReference>
<evidence type="ECO:0000313" key="8">
    <source>
        <dbReference type="EMBL" id="PWN94883.1"/>
    </source>
</evidence>
<proteinExistence type="inferred from homology"/>
<evidence type="ECO:0000256" key="4">
    <source>
        <dbReference type="ARBA" id="ARBA00023163"/>
    </source>
</evidence>
<sequence>MASPPPPWANSQPLVEPYAAAAAPWLTHGTPAPGSSPAPTSDMPPPSAAPSPQVASAASDGKPKKPRKPRPKKDPAAGAGAGANARAGSSTATPAPGALADAAAAAGDEGASGGRKPKKKATKKAASRAGSVSTRAGSVARATPAAAVGEGDARHEGEGTPAPPTTAAGQQLEAEQRQRQQRGTVEESSDDEEEDEEDEGALDAQDLESIERSHERKKGEIGALMQLMSPAQYDRHEAFQRTGLSKPDVRRLVNHVLSQSITPQLSTLFAAAGKVFIGEMVEEARRVAAAQGHVGALQPSHLAAAFAAHKERLERPGAQAPGAVAKGGAPGTGKRRRMF</sequence>
<organism evidence="8 9">
    <name type="scientific">Tilletiopsis washingtonensis</name>
    <dbReference type="NCBI Taxonomy" id="58919"/>
    <lineage>
        <taxon>Eukaryota</taxon>
        <taxon>Fungi</taxon>
        <taxon>Dikarya</taxon>
        <taxon>Basidiomycota</taxon>
        <taxon>Ustilaginomycotina</taxon>
        <taxon>Exobasidiomycetes</taxon>
        <taxon>Entylomatales</taxon>
        <taxon>Entylomatales incertae sedis</taxon>
        <taxon>Tilletiopsis</taxon>
    </lineage>
</organism>
<dbReference type="EMBL" id="KZ819308">
    <property type="protein sequence ID" value="PWN94883.1"/>
    <property type="molecule type" value="Genomic_DNA"/>
</dbReference>
<dbReference type="GO" id="GO:0016251">
    <property type="term" value="F:RNA polymerase II general transcription initiation factor activity"/>
    <property type="evidence" value="ECO:0007669"/>
    <property type="project" value="TreeGrafter"/>
</dbReference>
<feature type="compositionally biased region" description="Low complexity" evidence="6">
    <location>
        <begin position="50"/>
        <end position="59"/>
    </location>
</feature>
<feature type="compositionally biased region" description="Low complexity" evidence="6">
    <location>
        <begin position="29"/>
        <end position="41"/>
    </location>
</feature>
<gene>
    <name evidence="8" type="ORF">FA09DRAFT_332544</name>
</gene>
<dbReference type="GO" id="GO:0046982">
    <property type="term" value="F:protein heterodimerization activity"/>
    <property type="evidence" value="ECO:0007669"/>
    <property type="project" value="InterPro"/>
</dbReference>
<feature type="compositionally biased region" description="Low complexity" evidence="6">
    <location>
        <begin position="76"/>
        <end position="109"/>
    </location>
</feature>
<dbReference type="Pfam" id="PF04719">
    <property type="entry name" value="TAFII28"/>
    <property type="match status" value="1"/>
</dbReference>
<dbReference type="CDD" id="cd08048">
    <property type="entry name" value="HFD_TAF11"/>
    <property type="match status" value="1"/>
</dbReference>
<keyword evidence="9" id="KW-1185">Reference proteome</keyword>
<dbReference type="InterPro" id="IPR045127">
    <property type="entry name" value="TAF11-like"/>
</dbReference>
<dbReference type="GO" id="GO:0005669">
    <property type="term" value="C:transcription factor TFIID complex"/>
    <property type="evidence" value="ECO:0007669"/>
    <property type="project" value="InterPro"/>
</dbReference>
<feature type="domain" description="TAFII28-like protein" evidence="7">
    <location>
        <begin position="224"/>
        <end position="306"/>
    </location>
</feature>
<evidence type="ECO:0000259" key="7">
    <source>
        <dbReference type="Pfam" id="PF04719"/>
    </source>
</evidence>
<dbReference type="PANTHER" id="PTHR13218">
    <property type="entry name" value="TRANSCRIPTION INITIATION FACTOR TFIID SUBUNIT 11-RELATED"/>
    <property type="match status" value="1"/>
</dbReference>
<keyword evidence="3" id="KW-0805">Transcription regulation</keyword>
<dbReference type="Gene3D" id="1.10.20.10">
    <property type="entry name" value="Histone, subunit A"/>
    <property type="match status" value="1"/>
</dbReference>
<name>A0A316Z3X7_9BASI</name>
<keyword evidence="5" id="KW-0539">Nucleus</keyword>
<dbReference type="OrthoDB" id="28335at2759"/>
<feature type="region of interest" description="Disordered" evidence="6">
    <location>
        <begin position="315"/>
        <end position="339"/>
    </location>
</feature>
<dbReference type="InterPro" id="IPR009072">
    <property type="entry name" value="Histone-fold"/>
</dbReference>
<evidence type="ECO:0000256" key="5">
    <source>
        <dbReference type="ARBA" id="ARBA00023242"/>
    </source>
</evidence>
<accession>A0A316Z3X7</accession>
<dbReference type="GO" id="GO:0051123">
    <property type="term" value="P:RNA polymerase II preinitiation complex assembly"/>
    <property type="evidence" value="ECO:0007669"/>
    <property type="project" value="InterPro"/>
</dbReference>
<dbReference type="Proteomes" id="UP000245946">
    <property type="component" value="Unassembled WGS sequence"/>
</dbReference>
<feature type="region of interest" description="Disordered" evidence="6">
    <location>
        <begin position="25"/>
        <end position="217"/>
    </location>
</feature>
<protein>
    <recommendedName>
        <fullName evidence="7">TAFII28-like protein domain-containing protein</fullName>
    </recommendedName>
</protein>
<dbReference type="SUPFAM" id="SSF47113">
    <property type="entry name" value="Histone-fold"/>
    <property type="match status" value="1"/>
</dbReference>
<evidence type="ECO:0000256" key="3">
    <source>
        <dbReference type="ARBA" id="ARBA00023015"/>
    </source>
</evidence>
<evidence type="ECO:0000256" key="1">
    <source>
        <dbReference type="ARBA" id="ARBA00004123"/>
    </source>
</evidence>
<evidence type="ECO:0000256" key="6">
    <source>
        <dbReference type="SAM" id="MobiDB-lite"/>
    </source>
</evidence>
<comment type="similarity">
    <text evidence="2">Belongs to the TAF11 family.</text>
</comment>
<evidence type="ECO:0000313" key="9">
    <source>
        <dbReference type="Proteomes" id="UP000245946"/>
    </source>
</evidence>
<keyword evidence="4" id="KW-0804">Transcription</keyword>
<dbReference type="STRING" id="58919.A0A316Z3X7"/>
<evidence type="ECO:0000256" key="2">
    <source>
        <dbReference type="ARBA" id="ARBA00009788"/>
    </source>
</evidence>
<dbReference type="AlphaFoldDB" id="A0A316Z3X7"/>
<dbReference type="GeneID" id="37271040"/>
<dbReference type="InterPro" id="IPR006809">
    <property type="entry name" value="TAFII28_dom"/>
</dbReference>
<feature type="compositionally biased region" description="Low complexity" evidence="6">
    <location>
        <begin position="316"/>
        <end position="327"/>
    </location>
</feature>
<feature type="compositionally biased region" description="Basic residues" evidence="6">
    <location>
        <begin position="115"/>
        <end position="126"/>
    </location>
</feature>
<reference evidence="8 9" key="1">
    <citation type="journal article" date="2018" name="Mol. Biol. Evol.">
        <title>Broad Genomic Sampling Reveals a Smut Pathogenic Ancestry of the Fungal Clade Ustilaginomycotina.</title>
        <authorList>
            <person name="Kijpornyongpan T."/>
            <person name="Mondo S.J."/>
            <person name="Barry K."/>
            <person name="Sandor L."/>
            <person name="Lee J."/>
            <person name="Lipzen A."/>
            <person name="Pangilinan J."/>
            <person name="LaButti K."/>
            <person name="Hainaut M."/>
            <person name="Henrissat B."/>
            <person name="Grigoriev I.V."/>
            <person name="Spatafora J.W."/>
            <person name="Aime M.C."/>
        </authorList>
    </citation>
    <scope>NUCLEOTIDE SEQUENCE [LARGE SCALE GENOMIC DNA]</scope>
    <source>
        <strain evidence="8 9">MCA 4186</strain>
    </source>
</reference>
<feature type="compositionally biased region" description="Acidic residues" evidence="6">
    <location>
        <begin position="187"/>
        <end position="208"/>
    </location>
</feature>
<comment type="subcellular location">
    <subcellularLocation>
        <location evidence="1">Nucleus</location>
    </subcellularLocation>
</comment>
<dbReference type="PANTHER" id="PTHR13218:SF8">
    <property type="entry name" value="TRANSCRIPTION INITIATION FACTOR TFIID SUBUNIT 11"/>
    <property type="match status" value="1"/>
</dbReference>